<keyword evidence="5 6" id="KW-0472">Membrane</keyword>
<dbReference type="AlphaFoldDB" id="A0A1C3JYH5"/>
<feature type="transmembrane region" description="Helical" evidence="6">
    <location>
        <begin position="78"/>
        <end position="99"/>
    </location>
</feature>
<keyword evidence="2" id="KW-1003">Cell membrane</keyword>
<evidence type="ECO:0000313" key="9">
    <source>
        <dbReference type="Proteomes" id="UP000078558"/>
    </source>
</evidence>
<evidence type="ECO:0000256" key="4">
    <source>
        <dbReference type="ARBA" id="ARBA00022989"/>
    </source>
</evidence>
<dbReference type="InterPro" id="IPR005538">
    <property type="entry name" value="LrgA/CidA"/>
</dbReference>
<dbReference type="STRING" id="1851544.ODI_00502"/>
<accession>A0A1C3JYH5</accession>
<dbReference type="PANTHER" id="PTHR33931">
    <property type="entry name" value="HOLIN-LIKE PROTEIN CIDA-RELATED"/>
    <property type="match status" value="1"/>
</dbReference>
<dbReference type="EMBL" id="LT907988">
    <property type="protein sequence ID" value="SOE49832.1"/>
    <property type="molecule type" value="Genomic_DNA"/>
</dbReference>
<protein>
    <submittedName>
        <fullName evidence="7">Antiholin-like protein LrgA</fullName>
    </submittedName>
</protein>
<evidence type="ECO:0000256" key="2">
    <source>
        <dbReference type="ARBA" id="ARBA00022475"/>
    </source>
</evidence>
<reference evidence="7 9" key="1">
    <citation type="submission" date="2016-06" db="EMBL/GenBank/DDBJ databases">
        <authorList>
            <person name="Kjaerup R.B."/>
            <person name="Dalgaard T.S."/>
            <person name="Juul-Madsen H.R."/>
        </authorList>
    </citation>
    <scope>NUCLEOTIDE SEQUENCE [LARGE SCALE GENOMIC DNA]</scope>
    <source>
        <strain evidence="7">Orrdi1</strain>
    </source>
</reference>
<evidence type="ECO:0000313" key="7">
    <source>
        <dbReference type="EMBL" id="SBT24300.1"/>
    </source>
</evidence>
<dbReference type="EMBL" id="FLRC01000007">
    <property type="protein sequence ID" value="SBT24300.1"/>
    <property type="molecule type" value="Genomic_DNA"/>
</dbReference>
<evidence type="ECO:0000256" key="6">
    <source>
        <dbReference type="SAM" id="Phobius"/>
    </source>
</evidence>
<name>A0A1C3JYH5_9BURK</name>
<proteinExistence type="predicted"/>
<dbReference type="Proteomes" id="UP000078558">
    <property type="component" value="Chromosome I"/>
</dbReference>
<gene>
    <name evidence="7" type="ORF">ODI_00502</name>
    <name evidence="8" type="ORF">ODI_R2335</name>
</gene>
<dbReference type="GO" id="GO:0005886">
    <property type="term" value="C:plasma membrane"/>
    <property type="evidence" value="ECO:0007669"/>
    <property type="project" value="UniProtKB-SubCell"/>
</dbReference>
<sequence length="137" mass="14365">MSVPVRPDTTPARPAVPSAANLPLLGFTLLLLCQAVGEALSRLLHLPFPGPVVGMMLLLPALRSAWVRAAVVPAAQFLLAHLALLFVPVGVGVMGYVGLLADHGFRLLAVIALSTWAGMAATLWALRWRSRDGGGQA</sequence>
<evidence type="ECO:0000256" key="1">
    <source>
        <dbReference type="ARBA" id="ARBA00004651"/>
    </source>
</evidence>
<dbReference type="RefSeq" id="WP_082985177.1">
    <property type="nucleotide sequence ID" value="NZ_LT907988.1"/>
</dbReference>
<reference evidence="8 9" key="2">
    <citation type="submission" date="2017-08" db="EMBL/GenBank/DDBJ databases">
        <authorList>
            <person name="de Groot N.N."/>
        </authorList>
    </citation>
    <scope>NUCLEOTIDE SEQUENCE [LARGE SCALE GENOMIC DNA]</scope>
    <source>
        <strain evidence="8">Orrdi1</strain>
    </source>
</reference>
<keyword evidence="4 6" id="KW-1133">Transmembrane helix</keyword>
<organism evidence="7 9">
    <name type="scientific">Orrella dioscoreae</name>
    <dbReference type="NCBI Taxonomy" id="1851544"/>
    <lineage>
        <taxon>Bacteria</taxon>
        <taxon>Pseudomonadati</taxon>
        <taxon>Pseudomonadota</taxon>
        <taxon>Betaproteobacteria</taxon>
        <taxon>Burkholderiales</taxon>
        <taxon>Alcaligenaceae</taxon>
        <taxon>Orrella</taxon>
    </lineage>
</organism>
<keyword evidence="9" id="KW-1185">Reference proteome</keyword>
<dbReference type="Pfam" id="PF03788">
    <property type="entry name" value="LrgA"/>
    <property type="match status" value="1"/>
</dbReference>
<feature type="transmembrane region" description="Helical" evidence="6">
    <location>
        <begin position="105"/>
        <end position="126"/>
    </location>
</feature>
<keyword evidence="3 6" id="KW-0812">Transmembrane</keyword>
<feature type="transmembrane region" description="Helical" evidence="6">
    <location>
        <begin position="47"/>
        <end position="66"/>
    </location>
</feature>
<dbReference type="PANTHER" id="PTHR33931:SF2">
    <property type="entry name" value="HOLIN-LIKE PROTEIN CIDA"/>
    <property type="match status" value="1"/>
</dbReference>
<evidence type="ECO:0000256" key="5">
    <source>
        <dbReference type="ARBA" id="ARBA00023136"/>
    </source>
</evidence>
<comment type="subcellular location">
    <subcellularLocation>
        <location evidence="1">Cell membrane</location>
        <topology evidence="1">Multi-pass membrane protein</topology>
    </subcellularLocation>
</comment>
<evidence type="ECO:0000256" key="3">
    <source>
        <dbReference type="ARBA" id="ARBA00022692"/>
    </source>
</evidence>
<evidence type="ECO:0000313" key="8">
    <source>
        <dbReference type="EMBL" id="SOE49832.1"/>
    </source>
</evidence>
<dbReference type="OrthoDB" id="385012at2"/>
<dbReference type="KEGG" id="odi:ODI_R2335"/>